<gene>
    <name evidence="2" type="ORF">CA267_009255</name>
</gene>
<evidence type="ECO:0000313" key="2">
    <source>
        <dbReference type="EMBL" id="QJR80951.1"/>
    </source>
</evidence>
<reference evidence="2 3" key="2">
    <citation type="submission" date="2020-04" db="EMBL/GenBank/DDBJ databases">
        <title>Complete genome sequence of Alteromonas pelagimontana 5.12T.</title>
        <authorList>
            <person name="Sinha R.K."/>
            <person name="Krishnan K.P."/>
            <person name="Kurian J.P."/>
        </authorList>
    </citation>
    <scope>NUCLEOTIDE SEQUENCE [LARGE SCALE GENOMIC DNA]</scope>
    <source>
        <strain evidence="2 3">5.12</strain>
    </source>
</reference>
<dbReference type="RefSeq" id="WP_075607751.1">
    <property type="nucleotide sequence ID" value="NZ_CP052766.1"/>
</dbReference>
<dbReference type="EMBL" id="CP052766">
    <property type="protein sequence ID" value="QJR80951.1"/>
    <property type="molecule type" value="Genomic_DNA"/>
</dbReference>
<feature type="signal peptide" evidence="1">
    <location>
        <begin position="1"/>
        <end position="23"/>
    </location>
</feature>
<dbReference type="Proteomes" id="UP000219285">
    <property type="component" value="Chromosome"/>
</dbReference>
<dbReference type="AlphaFoldDB" id="A0A6M4MCQ9"/>
<keyword evidence="3" id="KW-1185">Reference proteome</keyword>
<evidence type="ECO:0000256" key="1">
    <source>
        <dbReference type="SAM" id="SignalP"/>
    </source>
</evidence>
<dbReference type="OrthoDB" id="345880at2"/>
<feature type="chain" id="PRO_5028990102" description="ChaN family lipoprotein" evidence="1">
    <location>
        <begin position="24"/>
        <end position="324"/>
    </location>
</feature>
<keyword evidence="1" id="KW-0732">Signal</keyword>
<protein>
    <recommendedName>
        <fullName evidence="4">ChaN family lipoprotein</fullName>
    </recommendedName>
</protein>
<reference evidence="3" key="1">
    <citation type="submission" date="2014-12" db="EMBL/GenBank/DDBJ databases">
        <title>Complete genome sequence of a multi-drug resistant Klebsiella pneumoniae.</title>
        <authorList>
            <person name="Hua X."/>
            <person name="Chen Q."/>
            <person name="Li X."/>
            <person name="Feng Y."/>
            <person name="Ruan Z."/>
            <person name="Yu Y."/>
        </authorList>
    </citation>
    <scope>NUCLEOTIDE SEQUENCE [LARGE SCALE GENOMIC DNA]</scope>
    <source>
        <strain evidence="3">5.12</strain>
    </source>
</reference>
<dbReference type="Gene3D" id="3.40.50.11550">
    <property type="match status" value="1"/>
</dbReference>
<evidence type="ECO:0000313" key="3">
    <source>
        <dbReference type="Proteomes" id="UP000219285"/>
    </source>
</evidence>
<sequence length="324" mass="36864">MPCNQRWVILLVLMSFAASSAQPAPPAVADDLPEHQLLVIGDVHGSAMPMELLLRLIEDEANARKYDDIVVEFGNQKYQSLADDYLLHGKSIDLATLRPIWRDTLYFMAWQYAQYENLFLRLRELNQQRQHKIRMVLAEPEFEWKGLTKAQWEDLTETREKGYAEIIEQEVLAQEHTAILMFGAFHTVKQDITIAGYDKPFTSLVANLIHRSEVDAVVLWPHLAPTALPEDVIGNGFINLKNSLLGEVPLRQLTSRLVSAETLEQLADYYVYSGPEDNAAKIAPAANADSAWHDEVWRRSKILGGRVEQQAKIWLDGLGYQGRR</sequence>
<evidence type="ECO:0008006" key="4">
    <source>
        <dbReference type="Google" id="ProtNLM"/>
    </source>
</evidence>
<proteinExistence type="predicted"/>
<accession>A0A6M4MCQ9</accession>
<organism evidence="2 3">
    <name type="scientific">Alteromonas pelagimontana</name>
    <dbReference type="NCBI Taxonomy" id="1858656"/>
    <lineage>
        <taxon>Bacteria</taxon>
        <taxon>Pseudomonadati</taxon>
        <taxon>Pseudomonadota</taxon>
        <taxon>Gammaproteobacteria</taxon>
        <taxon>Alteromonadales</taxon>
        <taxon>Alteromonadaceae</taxon>
        <taxon>Alteromonas/Salinimonas group</taxon>
        <taxon>Alteromonas</taxon>
    </lineage>
</organism>
<dbReference type="KEGG" id="apel:CA267_009255"/>
<name>A0A6M4MCQ9_9ALTE</name>